<dbReference type="GO" id="GO:0006635">
    <property type="term" value="P:fatty acid beta-oxidation"/>
    <property type="evidence" value="ECO:0007669"/>
    <property type="project" value="TreeGrafter"/>
</dbReference>
<comment type="caution">
    <text evidence="2">The sequence shown here is derived from an EMBL/GenBank/DDBJ whole genome shotgun (WGS) entry which is preliminary data.</text>
</comment>
<dbReference type="PANTHER" id="PTHR43658:SF8">
    <property type="entry name" value="17-BETA-HYDROXYSTEROID DEHYDROGENASE 14-RELATED"/>
    <property type="match status" value="1"/>
</dbReference>
<sequence>MASPVFVWSKSQCGFGIRFAKALAYNTGKTTRCCYSTSKMLEQRGKQADYFPPVKTPMLPADTFKGKVALVTGGGTGVGRSITMMLSQLGAEVTILSRKLDVVKKTADEISSTTNNNVLALQCDVRDHTCVRSCVSECITEMGLPQIIINASSGNIIAPTERLSPNAWATVVDSTLTGTANVITDVGKRLISAHQSAVFLNISAAYALSGSGYVTPSAAAKAGINALTKSLGSEWTKYGMRFNAIALGPIFTKKSAVLREEAFRLLDTAGEFQTHLSERISIGRVGETEEVANLACYLVSDYSTYMNGAIVQFDGGEANFMSGEFNQLQSVSEENWDMIEDKMRRTK</sequence>
<name>A0AAD9PDK4_RIDPI</name>
<dbReference type="Pfam" id="PF13561">
    <property type="entry name" value="adh_short_C2"/>
    <property type="match status" value="1"/>
</dbReference>
<evidence type="ECO:0000313" key="2">
    <source>
        <dbReference type="EMBL" id="KAK2192815.1"/>
    </source>
</evidence>
<protein>
    <submittedName>
        <fullName evidence="2">Uncharacterized protein</fullName>
    </submittedName>
</protein>
<accession>A0AAD9PDK4</accession>
<dbReference type="PRINTS" id="PR00081">
    <property type="entry name" value="GDHRDH"/>
</dbReference>
<proteinExistence type="predicted"/>
<dbReference type="PANTHER" id="PTHR43658">
    <property type="entry name" value="SHORT-CHAIN DEHYDROGENASE/REDUCTASE"/>
    <property type="match status" value="1"/>
</dbReference>
<evidence type="ECO:0000313" key="3">
    <source>
        <dbReference type="Proteomes" id="UP001209878"/>
    </source>
</evidence>
<keyword evidence="1" id="KW-0560">Oxidoreductase</keyword>
<dbReference type="AlphaFoldDB" id="A0AAD9PDK4"/>
<gene>
    <name evidence="2" type="ORF">NP493_22g04012</name>
</gene>
<reference evidence="2" key="1">
    <citation type="journal article" date="2023" name="Mol. Biol. Evol.">
        <title>Third-Generation Sequencing Reveals the Adaptive Role of the Epigenome in Three Deep-Sea Polychaetes.</title>
        <authorList>
            <person name="Perez M."/>
            <person name="Aroh O."/>
            <person name="Sun Y."/>
            <person name="Lan Y."/>
            <person name="Juniper S.K."/>
            <person name="Young C.R."/>
            <person name="Angers B."/>
            <person name="Qian P.Y."/>
        </authorList>
    </citation>
    <scope>NUCLEOTIDE SEQUENCE</scope>
    <source>
        <strain evidence="2">R07B-5</strain>
    </source>
</reference>
<dbReference type="GO" id="GO:0008670">
    <property type="term" value="F:2,4-dienoyl-CoA reductase (NADPH) activity"/>
    <property type="evidence" value="ECO:0007669"/>
    <property type="project" value="TreeGrafter"/>
</dbReference>
<dbReference type="EMBL" id="JAODUO010000022">
    <property type="protein sequence ID" value="KAK2192815.1"/>
    <property type="molecule type" value="Genomic_DNA"/>
</dbReference>
<dbReference type="Proteomes" id="UP001209878">
    <property type="component" value="Unassembled WGS sequence"/>
</dbReference>
<dbReference type="InterPro" id="IPR036291">
    <property type="entry name" value="NAD(P)-bd_dom_sf"/>
</dbReference>
<dbReference type="GO" id="GO:0005739">
    <property type="term" value="C:mitochondrion"/>
    <property type="evidence" value="ECO:0007669"/>
    <property type="project" value="TreeGrafter"/>
</dbReference>
<dbReference type="SUPFAM" id="SSF51735">
    <property type="entry name" value="NAD(P)-binding Rossmann-fold domains"/>
    <property type="match status" value="1"/>
</dbReference>
<dbReference type="Gene3D" id="3.40.50.720">
    <property type="entry name" value="NAD(P)-binding Rossmann-like Domain"/>
    <property type="match status" value="1"/>
</dbReference>
<dbReference type="InterPro" id="IPR002347">
    <property type="entry name" value="SDR_fam"/>
</dbReference>
<keyword evidence="3" id="KW-1185">Reference proteome</keyword>
<evidence type="ECO:0000256" key="1">
    <source>
        <dbReference type="ARBA" id="ARBA00023002"/>
    </source>
</evidence>
<organism evidence="2 3">
    <name type="scientific">Ridgeia piscesae</name>
    <name type="common">Tubeworm</name>
    <dbReference type="NCBI Taxonomy" id="27915"/>
    <lineage>
        <taxon>Eukaryota</taxon>
        <taxon>Metazoa</taxon>
        <taxon>Spiralia</taxon>
        <taxon>Lophotrochozoa</taxon>
        <taxon>Annelida</taxon>
        <taxon>Polychaeta</taxon>
        <taxon>Sedentaria</taxon>
        <taxon>Canalipalpata</taxon>
        <taxon>Sabellida</taxon>
        <taxon>Siboglinidae</taxon>
        <taxon>Ridgeia</taxon>
    </lineage>
</organism>